<proteinExistence type="predicted"/>
<dbReference type="InterPro" id="IPR013830">
    <property type="entry name" value="SGNH_hydro"/>
</dbReference>
<dbReference type="InterPro" id="IPR052762">
    <property type="entry name" value="PCW_deacetylase/CE"/>
</dbReference>
<evidence type="ECO:0000259" key="3">
    <source>
        <dbReference type="Pfam" id="PF17996"/>
    </source>
</evidence>
<dbReference type="SUPFAM" id="SSF52266">
    <property type="entry name" value="SGNH hydrolase"/>
    <property type="match status" value="1"/>
</dbReference>
<dbReference type="Gene3D" id="2.60.120.260">
    <property type="entry name" value="Galactose-binding domain-like"/>
    <property type="match status" value="1"/>
</dbReference>
<dbReference type="EMBL" id="JBDPZD010000002">
    <property type="protein sequence ID" value="MEO3691910.1"/>
    <property type="molecule type" value="Genomic_DNA"/>
</dbReference>
<sequence length="374" mass="40144">MLCATLRLSLVTSALGLCLSSWAAPQLSPQPVQAPAGLSAVASAPVARTVPGEAGLAYQWPGAYFELNFEGSSAYFKLGAGAVILRVSVDGQALPLLTKPAAGVYAVSELAPGAHALRLEVLTEHQAGPNRFGGFLLPADAKAQPALERARRIEFIGDSHTVGYGNTSNSRDCTQDQVWATTDNTQAYGPITARHYNADYRVTAISGRGVVRNYDGFASPKLPEAYPHTLLDPTSPRDTSDWQPQVVAMALGTNDFSTPLKAGEAWPTREALQADFRQRYAAFLKQLRARYPQALLVVWATDGAAGEILTQAAAVVQGLQREGERRIRLVPMHGLDMMGCHWHPSLADHRKIAKALVSLIDAEPEVWPAAASAR</sequence>
<organism evidence="4 5">
    <name type="scientific">Roseateles paludis</name>
    <dbReference type="NCBI Taxonomy" id="3145238"/>
    <lineage>
        <taxon>Bacteria</taxon>
        <taxon>Pseudomonadati</taxon>
        <taxon>Pseudomonadota</taxon>
        <taxon>Betaproteobacteria</taxon>
        <taxon>Burkholderiales</taxon>
        <taxon>Sphaerotilaceae</taxon>
        <taxon>Roseateles</taxon>
    </lineage>
</organism>
<keyword evidence="1" id="KW-0732">Signal</keyword>
<protein>
    <submittedName>
        <fullName evidence="4">GDSL-type esterase/lipase family protein</fullName>
    </submittedName>
</protein>
<comment type="caution">
    <text evidence="4">The sequence shown here is derived from an EMBL/GenBank/DDBJ whole genome shotgun (WGS) entry which is preliminary data.</text>
</comment>
<dbReference type="CDD" id="cd01831">
    <property type="entry name" value="Endoglucanase_E_like"/>
    <property type="match status" value="1"/>
</dbReference>
<evidence type="ECO:0000259" key="2">
    <source>
        <dbReference type="Pfam" id="PF13472"/>
    </source>
</evidence>
<dbReference type="InterPro" id="IPR036514">
    <property type="entry name" value="SGNH_hydro_sf"/>
</dbReference>
<accession>A0ABV0G2I3</accession>
<dbReference type="InterPro" id="IPR040794">
    <property type="entry name" value="CE2_N"/>
</dbReference>
<reference evidence="4 5" key="1">
    <citation type="submission" date="2024-05" db="EMBL/GenBank/DDBJ databases">
        <title>Roseateles sp. DJS-2-20 16S ribosomal RNA gene Genome sequencing and assembly.</title>
        <authorList>
            <person name="Woo H."/>
        </authorList>
    </citation>
    <scope>NUCLEOTIDE SEQUENCE [LARGE SCALE GENOMIC DNA]</scope>
    <source>
        <strain evidence="4 5">DJS-2-20</strain>
    </source>
</reference>
<feature type="domain" description="Carbohydrate esterase 2 N-terminal" evidence="3">
    <location>
        <begin position="54"/>
        <end position="145"/>
    </location>
</feature>
<name>A0ABV0G2I3_9BURK</name>
<dbReference type="Pfam" id="PF13472">
    <property type="entry name" value="Lipase_GDSL_2"/>
    <property type="match status" value="1"/>
</dbReference>
<evidence type="ECO:0000313" key="5">
    <source>
        <dbReference type="Proteomes" id="UP001495147"/>
    </source>
</evidence>
<evidence type="ECO:0000256" key="1">
    <source>
        <dbReference type="SAM" id="SignalP"/>
    </source>
</evidence>
<dbReference type="InterPro" id="IPR037461">
    <property type="entry name" value="CtCE2-like_dom"/>
</dbReference>
<gene>
    <name evidence="4" type="ORF">ABDJ85_10545</name>
</gene>
<keyword evidence="5" id="KW-1185">Reference proteome</keyword>
<evidence type="ECO:0000313" key="4">
    <source>
        <dbReference type="EMBL" id="MEO3691910.1"/>
    </source>
</evidence>
<feature type="domain" description="SGNH hydrolase-type esterase" evidence="2">
    <location>
        <begin position="155"/>
        <end position="314"/>
    </location>
</feature>
<dbReference type="PANTHER" id="PTHR37834">
    <property type="entry name" value="GDSL-LIKE LIPASE/ACYLHYDROLASE DOMAIN PROTEIN (AFU_ORTHOLOGUE AFUA_2G00620)"/>
    <property type="match status" value="1"/>
</dbReference>
<feature type="signal peptide" evidence="1">
    <location>
        <begin position="1"/>
        <end position="23"/>
    </location>
</feature>
<dbReference type="PANTHER" id="PTHR37834:SF2">
    <property type="entry name" value="ESTERASE, SGNH HYDROLASE-TYPE"/>
    <property type="match status" value="1"/>
</dbReference>
<dbReference type="Gene3D" id="3.40.50.1110">
    <property type="entry name" value="SGNH hydrolase"/>
    <property type="match status" value="1"/>
</dbReference>
<dbReference type="Proteomes" id="UP001495147">
    <property type="component" value="Unassembled WGS sequence"/>
</dbReference>
<dbReference type="Pfam" id="PF17996">
    <property type="entry name" value="CE2_N"/>
    <property type="match status" value="1"/>
</dbReference>
<dbReference type="RefSeq" id="WP_347704717.1">
    <property type="nucleotide sequence ID" value="NZ_JBDPZD010000002.1"/>
</dbReference>
<feature type="chain" id="PRO_5045767995" evidence="1">
    <location>
        <begin position="24"/>
        <end position="374"/>
    </location>
</feature>